<dbReference type="Gene3D" id="2.40.160.200">
    <property type="entry name" value="LURP1-related"/>
    <property type="match status" value="1"/>
</dbReference>
<protein>
    <recommendedName>
        <fullName evidence="4">YxjI</fullName>
    </recommendedName>
</protein>
<evidence type="ECO:0008006" key="4">
    <source>
        <dbReference type="Google" id="ProtNLM"/>
    </source>
</evidence>
<dbReference type="PATRIC" id="fig|1122147.4.peg.1409"/>
<evidence type="ECO:0000313" key="2">
    <source>
        <dbReference type="EMBL" id="KRM28940.1"/>
    </source>
</evidence>
<organism evidence="2 3">
    <name type="scientific">Schleiferilactobacillus harbinensis DSM 16991</name>
    <dbReference type="NCBI Taxonomy" id="1122147"/>
    <lineage>
        <taxon>Bacteria</taxon>
        <taxon>Bacillati</taxon>
        <taxon>Bacillota</taxon>
        <taxon>Bacilli</taxon>
        <taxon>Lactobacillales</taxon>
        <taxon>Lactobacillaceae</taxon>
        <taxon>Schleiferilactobacillus</taxon>
    </lineage>
</organism>
<dbReference type="InterPro" id="IPR025659">
    <property type="entry name" value="Tubby-like_C"/>
</dbReference>
<dbReference type="EMBL" id="AZFW01000022">
    <property type="protein sequence ID" value="KRM28940.1"/>
    <property type="molecule type" value="Genomic_DNA"/>
</dbReference>
<proteinExistence type="inferred from homology"/>
<evidence type="ECO:0000313" key="3">
    <source>
        <dbReference type="Proteomes" id="UP000050949"/>
    </source>
</evidence>
<dbReference type="AlphaFoldDB" id="A0A0R1XQW5"/>
<reference evidence="2 3" key="1">
    <citation type="journal article" date="2015" name="Genome Announc.">
        <title>Expanding the biotechnology potential of lactobacilli through comparative genomics of 213 strains and associated genera.</title>
        <authorList>
            <person name="Sun Z."/>
            <person name="Harris H.M."/>
            <person name="McCann A."/>
            <person name="Guo C."/>
            <person name="Argimon S."/>
            <person name="Zhang W."/>
            <person name="Yang X."/>
            <person name="Jeffery I.B."/>
            <person name="Cooney J.C."/>
            <person name="Kagawa T.F."/>
            <person name="Liu W."/>
            <person name="Song Y."/>
            <person name="Salvetti E."/>
            <person name="Wrobel A."/>
            <person name="Rasinkangas P."/>
            <person name="Parkhill J."/>
            <person name="Rea M.C."/>
            <person name="O'Sullivan O."/>
            <person name="Ritari J."/>
            <person name="Douillard F.P."/>
            <person name="Paul Ross R."/>
            <person name="Yang R."/>
            <person name="Briner A.E."/>
            <person name="Felis G.E."/>
            <person name="de Vos W.M."/>
            <person name="Barrangou R."/>
            <person name="Klaenhammer T.R."/>
            <person name="Caufield P.W."/>
            <person name="Cui Y."/>
            <person name="Zhang H."/>
            <person name="O'Toole P.W."/>
        </authorList>
    </citation>
    <scope>NUCLEOTIDE SEQUENCE [LARGE SCALE GENOMIC DNA]</scope>
    <source>
        <strain evidence="2 3">DSM 16991</strain>
    </source>
</reference>
<accession>A0A0R1XQW5</accession>
<comment type="similarity">
    <text evidence="1">Belongs to the LOR family.</text>
</comment>
<dbReference type="SUPFAM" id="SSF54518">
    <property type="entry name" value="Tubby C-terminal domain-like"/>
    <property type="match status" value="1"/>
</dbReference>
<dbReference type="InterPro" id="IPR038595">
    <property type="entry name" value="LOR_sf"/>
</dbReference>
<dbReference type="OrthoDB" id="652307at2"/>
<comment type="caution">
    <text evidence="2">The sequence shown here is derived from an EMBL/GenBank/DDBJ whole genome shotgun (WGS) entry which is preliminary data.</text>
</comment>
<dbReference type="Proteomes" id="UP000050949">
    <property type="component" value="Unassembled WGS sequence"/>
</dbReference>
<dbReference type="InterPro" id="IPR007612">
    <property type="entry name" value="LOR"/>
</dbReference>
<sequence length="165" mass="18461">MSQLYVRQHFFSLGGHFDVTDANGNTRYTVVGSFFKFPKEFQLLDPSGNEVAKVIHQPFHFLDTFDVDMNGRTIATIRKKITFLRSQYEIDSGAVDVQGSWWGFNFTVTAQGQEVVQIHEDAFSFGHAYELDISNEDYEGLVIALVLAIDYVKAQDSAGASSSST</sequence>
<name>A0A0R1XQW5_9LACO</name>
<dbReference type="Pfam" id="PF04525">
    <property type="entry name" value="LOR"/>
    <property type="match status" value="1"/>
</dbReference>
<dbReference type="eggNOG" id="COG4894">
    <property type="taxonomic scope" value="Bacteria"/>
</dbReference>
<evidence type="ECO:0000256" key="1">
    <source>
        <dbReference type="ARBA" id="ARBA00005437"/>
    </source>
</evidence>
<gene>
    <name evidence="2" type="ORF">FC91_GL001358</name>
</gene>
<dbReference type="RefSeq" id="WP_027829532.1">
    <property type="nucleotide sequence ID" value="NZ_AUEH01000072.1"/>
</dbReference>